<feature type="domain" description="Peptidase M41 FtsH extracellular" evidence="4">
    <location>
        <begin position="41"/>
        <end position="108"/>
    </location>
</feature>
<dbReference type="GO" id="GO:0008270">
    <property type="term" value="F:zinc ion binding"/>
    <property type="evidence" value="ECO:0007669"/>
    <property type="project" value="InterPro"/>
</dbReference>
<evidence type="ECO:0000256" key="2">
    <source>
        <dbReference type="ARBA" id="ARBA00022801"/>
    </source>
</evidence>
<evidence type="ECO:0000259" key="4">
    <source>
        <dbReference type="Pfam" id="PF06480"/>
    </source>
</evidence>
<dbReference type="GO" id="GO:0006508">
    <property type="term" value="P:proteolysis"/>
    <property type="evidence" value="ECO:0007669"/>
    <property type="project" value="UniProtKB-KW"/>
</dbReference>
<proteinExistence type="predicted"/>
<dbReference type="RefSeq" id="WP_030555658.1">
    <property type="nucleotide sequence ID" value="NZ_JBIWMM010000003.1"/>
</dbReference>
<dbReference type="InterPro" id="IPR011546">
    <property type="entry name" value="Pept_M41_FtsH_extracell"/>
</dbReference>
<sequence>MITRSRFPARHPTGRARPGPPSDPPKPAPKPAQEPPSWRRWILPIAVAVTLFVLLSRAPSGTGTRYAYTDFTGRVDAGQVKTVEITDKGAVSGTLKDGIKFTGALLGSVSQQCAQHAPCPVVIVRGR</sequence>
<evidence type="ECO:0000256" key="1">
    <source>
        <dbReference type="ARBA" id="ARBA00022670"/>
    </source>
</evidence>
<evidence type="ECO:0000313" key="5">
    <source>
        <dbReference type="EMBL" id="OEV39523.1"/>
    </source>
</evidence>
<dbReference type="GO" id="GO:0004222">
    <property type="term" value="F:metalloendopeptidase activity"/>
    <property type="evidence" value="ECO:0007669"/>
    <property type="project" value="InterPro"/>
</dbReference>
<feature type="region of interest" description="Disordered" evidence="3">
    <location>
        <begin position="1"/>
        <end position="36"/>
    </location>
</feature>
<reference evidence="5" key="1">
    <citation type="submission" date="2016-08" db="EMBL/GenBank/DDBJ databases">
        <title>Sequencing, Assembly and Comparative Genomics of S. aureofaciens ATCC 10762.</title>
        <authorList>
            <person name="Gradnigo J.S."/>
            <person name="Johnson N."/>
            <person name="Somerville G.A."/>
        </authorList>
    </citation>
    <scope>NUCLEOTIDE SEQUENCE [LARGE SCALE GENOMIC DNA]</scope>
    <source>
        <strain evidence="5">ATCC 10762</strain>
    </source>
</reference>
<evidence type="ECO:0000313" key="6">
    <source>
        <dbReference type="Proteomes" id="UP000037395"/>
    </source>
</evidence>
<dbReference type="Proteomes" id="UP000037395">
    <property type="component" value="Unassembled WGS sequence"/>
</dbReference>
<accession>A0A1E7NGA8</accession>
<keyword evidence="1" id="KW-0645">Protease</keyword>
<organism evidence="5 6">
    <name type="scientific">Kitasatospora aureofaciens</name>
    <name type="common">Streptomyces aureofaciens</name>
    <dbReference type="NCBI Taxonomy" id="1894"/>
    <lineage>
        <taxon>Bacteria</taxon>
        <taxon>Bacillati</taxon>
        <taxon>Actinomycetota</taxon>
        <taxon>Actinomycetes</taxon>
        <taxon>Kitasatosporales</taxon>
        <taxon>Streptomycetaceae</taxon>
        <taxon>Kitasatospora</taxon>
    </lineage>
</organism>
<gene>
    <name evidence="5" type="ORF">HS99_0002200</name>
</gene>
<dbReference type="Gene3D" id="3.40.50.620">
    <property type="entry name" value="HUPs"/>
    <property type="match status" value="1"/>
</dbReference>
<protein>
    <recommendedName>
        <fullName evidence="4">Peptidase M41 FtsH extracellular domain-containing protein</fullName>
    </recommendedName>
</protein>
<dbReference type="SUPFAM" id="SSF52402">
    <property type="entry name" value="Adenine nucleotide alpha hydrolases-like"/>
    <property type="match status" value="1"/>
</dbReference>
<dbReference type="GO" id="GO:0016020">
    <property type="term" value="C:membrane"/>
    <property type="evidence" value="ECO:0007669"/>
    <property type="project" value="InterPro"/>
</dbReference>
<comment type="caution">
    <text evidence="5">The sequence shown here is derived from an EMBL/GenBank/DDBJ whole genome shotgun (WGS) entry which is preliminary data.</text>
</comment>
<dbReference type="GO" id="GO:0005524">
    <property type="term" value="F:ATP binding"/>
    <property type="evidence" value="ECO:0007669"/>
    <property type="project" value="InterPro"/>
</dbReference>
<dbReference type="AlphaFoldDB" id="A0A1E7NGA8"/>
<name>A0A1E7NGA8_KITAU</name>
<keyword evidence="6" id="KW-1185">Reference proteome</keyword>
<keyword evidence="2" id="KW-0378">Hydrolase</keyword>
<dbReference type="EMBL" id="JPRF03000001">
    <property type="protein sequence ID" value="OEV39523.1"/>
    <property type="molecule type" value="Genomic_DNA"/>
</dbReference>
<dbReference type="OrthoDB" id="6174426at2"/>
<evidence type="ECO:0000256" key="3">
    <source>
        <dbReference type="SAM" id="MobiDB-lite"/>
    </source>
</evidence>
<feature type="compositionally biased region" description="Pro residues" evidence="3">
    <location>
        <begin position="18"/>
        <end position="34"/>
    </location>
</feature>
<dbReference type="GO" id="GO:0004176">
    <property type="term" value="F:ATP-dependent peptidase activity"/>
    <property type="evidence" value="ECO:0007669"/>
    <property type="project" value="InterPro"/>
</dbReference>
<dbReference type="InterPro" id="IPR014729">
    <property type="entry name" value="Rossmann-like_a/b/a_fold"/>
</dbReference>
<dbReference type="Pfam" id="PF06480">
    <property type="entry name" value="FtsH_ext"/>
    <property type="match status" value="1"/>
</dbReference>